<dbReference type="InterPro" id="IPR002939">
    <property type="entry name" value="DnaJ_C"/>
</dbReference>
<dbReference type="SUPFAM" id="SSF49493">
    <property type="entry name" value="HSP40/DnaJ peptide-binding domain"/>
    <property type="match status" value="1"/>
</dbReference>
<organism evidence="3 4">
    <name type="scientific">Entamoeba nuttalli</name>
    <dbReference type="NCBI Taxonomy" id="412467"/>
    <lineage>
        <taxon>Eukaryota</taxon>
        <taxon>Amoebozoa</taxon>
        <taxon>Evosea</taxon>
        <taxon>Archamoebae</taxon>
        <taxon>Mastigamoebida</taxon>
        <taxon>Entamoebidae</taxon>
        <taxon>Entamoeba</taxon>
    </lineage>
</organism>
<dbReference type="Pfam" id="PF01556">
    <property type="entry name" value="DnaJ_C"/>
    <property type="match status" value="1"/>
</dbReference>
<keyword evidence="1" id="KW-0175">Coiled coil</keyword>
<gene>
    <name evidence="3" type="ORF">ENUP19_0216G0040</name>
</gene>
<reference evidence="3 4" key="1">
    <citation type="journal article" date="2019" name="PLoS Negl. Trop. Dis.">
        <title>Whole genome sequencing of Entamoeba nuttalli reveals mammalian host-related molecular signatures and a novel octapeptide-repeat surface protein.</title>
        <authorList>
            <person name="Tanaka M."/>
            <person name="Makiuchi T."/>
            <person name="Komiyama T."/>
            <person name="Shiina T."/>
            <person name="Osaki K."/>
            <person name="Tachibana H."/>
        </authorList>
    </citation>
    <scope>NUCLEOTIDE SEQUENCE [LARGE SCALE GENOMIC DNA]</scope>
    <source>
        <strain evidence="3 4">P19-061405</strain>
    </source>
</reference>
<keyword evidence="4" id="KW-1185">Reference proteome</keyword>
<dbReference type="InterPro" id="IPR008971">
    <property type="entry name" value="HSP40/DnaJ_pept-bd"/>
</dbReference>
<dbReference type="Gene3D" id="2.60.260.20">
    <property type="entry name" value="Urease metallochaperone UreE, N-terminal domain"/>
    <property type="match status" value="1"/>
</dbReference>
<evidence type="ECO:0000259" key="2">
    <source>
        <dbReference type="Pfam" id="PF01556"/>
    </source>
</evidence>
<name>A0ABQ0DPE5_9EUKA</name>
<comment type="caution">
    <text evidence="3">The sequence shown here is derived from an EMBL/GenBank/DDBJ whole genome shotgun (WGS) entry which is preliminary data.</text>
</comment>
<dbReference type="EMBL" id="BAAFRS010000216">
    <property type="protein sequence ID" value="GAB1224721.1"/>
    <property type="molecule type" value="Genomic_DNA"/>
</dbReference>
<evidence type="ECO:0000313" key="3">
    <source>
        <dbReference type="EMBL" id="GAB1224721.1"/>
    </source>
</evidence>
<proteinExistence type="predicted"/>
<sequence>MKGKMTYYGMNVYQLTELDEHTQPQQIIDKMNELYGELKKAKIDNKKERMEEWNVVMDNYEIDPIGYYKYCENKGMFNKPPSINITIKITLKSVKNGLIKTIKYQVKRINKLTAKEYNEMISKTIKIERGVDSDDEYIFEKEGNEEIGKKQGDLKILFEVICHDFIRNKENVILKYPINHYDEQHGFIISHRGINDDEWINKRVEPNKVKIGDSESVITIYGKGLPKKGGEIGEYGDIFILFTEKETN</sequence>
<dbReference type="Proteomes" id="UP001628156">
    <property type="component" value="Unassembled WGS sequence"/>
</dbReference>
<accession>A0ABQ0DPE5</accession>
<protein>
    <recommendedName>
        <fullName evidence="2">Chaperone DnaJ C-terminal domain-containing protein</fullName>
    </recommendedName>
</protein>
<evidence type="ECO:0000256" key="1">
    <source>
        <dbReference type="SAM" id="Coils"/>
    </source>
</evidence>
<feature type="coiled-coil region" evidence="1">
    <location>
        <begin position="31"/>
        <end position="63"/>
    </location>
</feature>
<evidence type="ECO:0000313" key="4">
    <source>
        <dbReference type="Proteomes" id="UP001628156"/>
    </source>
</evidence>
<feature type="domain" description="Chaperone DnaJ C-terminal" evidence="2">
    <location>
        <begin position="83"/>
        <end position="242"/>
    </location>
</feature>